<dbReference type="PANTHER" id="PTHR24305:SF96">
    <property type="entry name" value="CYTOCHROME P450 MONOOXYGENASE STCB-RELATED"/>
    <property type="match status" value="1"/>
</dbReference>
<keyword evidence="3" id="KW-0479">Metal-binding</keyword>
<name>A0ABR1RSG4_9PEZI</name>
<protein>
    <submittedName>
        <fullName evidence="7">Cytochrome P450</fullName>
    </submittedName>
</protein>
<keyword evidence="6" id="KW-0472">Membrane</keyword>
<dbReference type="Pfam" id="PF00067">
    <property type="entry name" value="p450"/>
    <property type="match status" value="1"/>
</dbReference>
<dbReference type="InterPro" id="IPR001128">
    <property type="entry name" value="Cyt_P450"/>
</dbReference>
<evidence type="ECO:0000256" key="5">
    <source>
        <dbReference type="ARBA" id="ARBA00023004"/>
    </source>
</evidence>
<dbReference type="InterPro" id="IPR050121">
    <property type="entry name" value="Cytochrome_P450_monoxygenase"/>
</dbReference>
<keyword evidence="6" id="KW-1133">Transmembrane helix</keyword>
<reference evidence="7 8" key="1">
    <citation type="submission" date="2023-01" db="EMBL/GenBank/DDBJ databases">
        <title>Analysis of 21 Apiospora genomes using comparative genomics revels a genus with tremendous synthesis potential of carbohydrate active enzymes and secondary metabolites.</title>
        <authorList>
            <person name="Sorensen T."/>
        </authorList>
    </citation>
    <scope>NUCLEOTIDE SEQUENCE [LARGE SCALE GENOMIC DNA]</scope>
    <source>
        <strain evidence="7 8">CBS 33761</strain>
    </source>
</reference>
<feature type="transmembrane region" description="Helical" evidence="6">
    <location>
        <begin position="12"/>
        <end position="33"/>
    </location>
</feature>
<comment type="similarity">
    <text evidence="1">Belongs to the cytochrome P450 family.</text>
</comment>
<organism evidence="7 8">
    <name type="scientific">Apiospora rasikravindrae</name>
    <dbReference type="NCBI Taxonomy" id="990691"/>
    <lineage>
        <taxon>Eukaryota</taxon>
        <taxon>Fungi</taxon>
        <taxon>Dikarya</taxon>
        <taxon>Ascomycota</taxon>
        <taxon>Pezizomycotina</taxon>
        <taxon>Sordariomycetes</taxon>
        <taxon>Xylariomycetidae</taxon>
        <taxon>Amphisphaeriales</taxon>
        <taxon>Apiosporaceae</taxon>
        <taxon>Apiospora</taxon>
    </lineage>
</organism>
<keyword evidence="8" id="KW-1185">Reference proteome</keyword>
<evidence type="ECO:0000256" key="6">
    <source>
        <dbReference type="SAM" id="Phobius"/>
    </source>
</evidence>
<dbReference type="InterPro" id="IPR036396">
    <property type="entry name" value="Cyt_P450_sf"/>
</dbReference>
<evidence type="ECO:0000256" key="1">
    <source>
        <dbReference type="ARBA" id="ARBA00010617"/>
    </source>
</evidence>
<dbReference type="EMBL" id="JAQQWK010000013">
    <property type="protein sequence ID" value="KAK8017822.1"/>
    <property type="molecule type" value="Genomic_DNA"/>
</dbReference>
<dbReference type="SUPFAM" id="SSF48264">
    <property type="entry name" value="Cytochrome P450"/>
    <property type="match status" value="1"/>
</dbReference>
<evidence type="ECO:0000256" key="4">
    <source>
        <dbReference type="ARBA" id="ARBA00023002"/>
    </source>
</evidence>
<evidence type="ECO:0000313" key="7">
    <source>
        <dbReference type="EMBL" id="KAK8017822.1"/>
    </source>
</evidence>
<dbReference type="PRINTS" id="PR00385">
    <property type="entry name" value="P450"/>
</dbReference>
<keyword evidence="4" id="KW-0560">Oxidoreductase</keyword>
<keyword evidence="6" id="KW-0812">Transmembrane</keyword>
<dbReference type="InterPro" id="IPR002401">
    <property type="entry name" value="Cyt_P450_E_grp-I"/>
</dbReference>
<dbReference type="Gene3D" id="1.10.630.10">
    <property type="entry name" value="Cytochrome P450"/>
    <property type="match status" value="1"/>
</dbReference>
<evidence type="ECO:0000256" key="3">
    <source>
        <dbReference type="ARBA" id="ARBA00022723"/>
    </source>
</evidence>
<evidence type="ECO:0000256" key="2">
    <source>
        <dbReference type="ARBA" id="ARBA00022617"/>
    </source>
</evidence>
<keyword evidence="5" id="KW-0408">Iron</keyword>
<gene>
    <name evidence="7" type="ORF">PG993_014148</name>
</gene>
<evidence type="ECO:0000313" key="8">
    <source>
        <dbReference type="Proteomes" id="UP001444661"/>
    </source>
</evidence>
<accession>A0ABR1RSG4</accession>
<keyword evidence="2" id="KW-0349">Heme</keyword>
<comment type="caution">
    <text evidence="7">The sequence shown here is derived from an EMBL/GenBank/DDBJ whole genome shotgun (WGS) entry which is preliminary data.</text>
</comment>
<dbReference type="Proteomes" id="UP001444661">
    <property type="component" value="Unassembled WGS sequence"/>
</dbReference>
<proteinExistence type="inferred from homology"/>
<sequence length="484" mass="54625">MVANPILTLQDLWKAILLPVSIMTGGLFLRVAYITFFGPLSHVPGPLATRFMDLPMKRATLKGRKMYYLHELHKKYGPIVRVSPTEASVVDLAATREIHKITGGLQEDGVEHSARRRLLGQPLSESALKVVQPLVHERLQLAIEKMKRQLQEAGYMDVYKWFHYMSADIISDLSFGQSFSLLEAGEDNQYIKDLSKNDAYSAYVFELSFLFKLLKLWPFTLPIQRELEETPKRLLSYAKIALDKYYHNQLQGGRLTPMLFSKLFKARDAGGLTEQEMIAEAASNILGGGETVAVTLAYLIWAVSRSPSVQARLREELAAVPDDFTYEHVRSLPYLGMVLDESMRLYNTVVGGSLRRSVPEGGRQLAGYYIQQGTTVAILQYSLQRDGAIFKDPEAFRPERWETPTQEMKDAFLPYGLGTRSCVGMHLANMELRISAVRFFKVFPSIVMSSAEGMSDDDMEMMNFFLVAPKGHRCLISVPSLVDK</sequence>
<dbReference type="PRINTS" id="PR00463">
    <property type="entry name" value="EP450I"/>
</dbReference>
<dbReference type="PANTHER" id="PTHR24305">
    <property type="entry name" value="CYTOCHROME P450"/>
    <property type="match status" value="1"/>
</dbReference>